<dbReference type="InterPro" id="IPR002018">
    <property type="entry name" value="CarbesteraseB"/>
</dbReference>
<reference evidence="3 4" key="1">
    <citation type="journal article" date="2014" name="Nat. Commun.">
        <title>Molecular traces of alternative social organization in a termite genome.</title>
        <authorList>
            <person name="Terrapon N."/>
            <person name="Li C."/>
            <person name="Robertson H.M."/>
            <person name="Ji L."/>
            <person name="Meng X."/>
            <person name="Booth W."/>
            <person name="Chen Z."/>
            <person name="Childers C.P."/>
            <person name="Glastad K.M."/>
            <person name="Gokhale K."/>
            <person name="Gowin J."/>
            <person name="Gronenberg W."/>
            <person name="Hermansen R.A."/>
            <person name="Hu H."/>
            <person name="Hunt B.G."/>
            <person name="Huylmans A.K."/>
            <person name="Khalil S.M."/>
            <person name="Mitchell R.D."/>
            <person name="Munoz-Torres M.C."/>
            <person name="Mustard J.A."/>
            <person name="Pan H."/>
            <person name="Reese J.T."/>
            <person name="Scharf M.E."/>
            <person name="Sun F."/>
            <person name="Vogel H."/>
            <person name="Xiao J."/>
            <person name="Yang W."/>
            <person name="Yang Z."/>
            <person name="Yang Z."/>
            <person name="Zhou J."/>
            <person name="Zhu J."/>
            <person name="Brent C.S."/>
            <person name="Elsik C.G."/>
            <person name="Goodisman M.A."/>
            <person name="Liberles D.A."/>
            <person name="Roe R.M."/>
            <person name="Vargo E.L."/>
            <person name="Vilcinskas A."/>
            <person name="Wang J."/>
            <person name="Bornberg-Bauer E."/>
            <person name="Korb J."/>
            <person name="Zhang G."/>
            <person name="Liebig J."/>
        </authorList>
    </citation>
    <scope>NUCLEOTIDE SEQUENCE [LARGE SCALE GENOMIC DNA]</scope>
    <source>
        <tissue evidence="3">Whole organism</tissue>
    </source>
</reference>
<proteinExistence type="predicted"/>
<dbReference type="AlphaFoldDB" id="A0A067RKN0"/>
<organism evidence="3 4">
    <name type="scientific">Zootermopsis nevadensis</name>
    <name type="common">Dampwood termite</name>
    <dbReference type="NCBI Taxonomy" id="136037"/>
    <lineage>
        <taxon>Eukaryota</taxon>
        <taxon>Metazoa</taxon>
        <taxon>Ecdysozoa</taxon>
        <taxon>Arthropoda</taxon>
        <taxon>Hexapoda</taxon>
        <taxon>Insecta</taxon>
        <taxon>Pterygota</taxon>
        <taxon>Neoptera</taxon>
        <taxon>Polyneoptera</taxon>
        <taxon>Dictyoptera</taxon>
        <taxon>Blattodea</taxon>
        <taxon>Blattoidea</taxon>
        <taxon>Termitoidae</taxon>
        <taxon>Termopsidae</taxon>
        <taxon>Zootermopsis</taxon>
    </lineage>
</organism>
<evidence type="ECO:0000313" key="4">
    <source>
        <dbReference type="Proteomes" id="UP000027135"/>
    </source>
</evidence>
<evidence type="ECO:0000256" key="1">
    <source>
        <dbReference type="ARBA" id="ARBA00023180"/>
    </source>
</evidence>
<dbReference type="Pfam" id="PF00135">
    <property type="entry name" value="COesterase"/>
    <property type="match status" value="1"/>
</dbReference>
<dbReference type="OMA" id="NERMAFM"/>
<evidence type="ECO:0000259" key="2">
    <source>
        <dbReference type="Pfam" id="PF00135"/>
    </source>
</evidence>
<protein>
    <submittedName>
        <fullName evidence="3">Esterase FE4</fullName>
    </submittedName>
</protein>
<evidence type="ECO:0000313" key="3">
    <source>
        <dbReference type="EMBL" id="KDR24387.1"/>
    </source>
</evidence>
<accession>A0A067RKN0</accession>
<dbReference type="eggNOG" id="KOG1516">
    <property type="taxonomic scope" value="Eukaryota"/>
</dbReference>
<name>A0A067RKN0_ZOONE</name>
<sequence length="174" mass="19054">MPETVIVRVTQGGLRGKKQTAKTGAAYYSFQGIPYAKPPVGHLRFKAPEPAQPWEGIRDARTEGSVSPQISFKAVDVVFGDEDCLFLNVYTPQLPPNDVLKPVMVYLHGGAFYFGSGNTDMFGPGRLMTGEVILVTTNYRLGALGNNIHDYQSLNWTSVPTGYSNAGILFNEYT</sequence>
<dbReference type="STRING" id="136037.A0A067RKN0"/>
<dbReference type="Proteomes" id="UP000027135">
    <property type="component" value="Unassembled WGS sequence"/>
</dbReference>
<dbReference type="InterPro" id="IPR050309">
    <property type="entry name" value="Type-B_Carboxylest/Lipase"/>
</dbReference>
<dbReference type="InParanoid" id="A0A067RKN0"/>
<keyword evidence="1" id="KW-0325">Glycoprotein</keyword>
<dbReference type="Gene3D" id="3.40.50.1820">
    <property type="entry name" value="alpha/beta hydrolase"/>
    <property type="match status" value="1"/>
</dbReference>
<dbReference type="EMBL" id="KK852415">
    <property type="protein sequence ID" value="KDR24387.1"/>
    <property type="molecule type" value="Genomic_DNA"/>
</dbReference>
<keyword evidence="4" id="KW-1185">Reference proteome</keyword>
<dbReference type="SUPFAM" id="SSF53474">
    <property type="entry name" value="alpha/beta-Hydrolases"/>
    <property type="match status" value="1"/>
</dbReference>
<dbReference type="InterPro" id="IPR029058">
    <property type="entry name" value="AB_hydrolase_fold"/>
</dbReference>
<dbReference type="PROSITE" id="PS00941">
    <property type="entry name" value="CARBOXYLESTERASE_B_2"/>
    <property type="match status" value="1"/>
</dbReference>
<dbReference type="PANTHER" id="PTHR11559">
    <property type="entry name" value="CARBOXYLESTERASE"/>
    <property type="match status" value="1"/>
</dbReference>
<dbReference type="InterPro" id="IPR019819">
    <property type="entry name" value="Carboxylesterase_B_CS"/>
</dbReference>
<feature type="domain" description="Carboxylesterase type B" evidence="2">
    <location>
        <begin position="5"/>
        <end position="145"/>
    </location>
</feature>
<gene>
    <name evidence="3" type="ORF">L798_04339</name>
</gene>